<dbReference type="EMBL" id="BGZK01000203">
    <property type="protein sequence ID" value="GBP28163.1"/>
    <property type="molecule type" value="Genomic_DNA"/>
</dbReference>
<dbReference type="Gene3D" id="3.40.50.300">
    <property type="entry name" value="P-loop containing nucleotide triphosphate hydrolases"/>
    <property type="match status" value="1"/>
</dbReference>
<dbReference type="Proteomes" id="UP000299102">
    <property type="component" value="Unassembled WGS sequence"/>
</dbReference>
<comment type="caution">
    <text evidence="1">The sequence shown here is derived from an EMBL/GenBank/DDBJ whole genome shotgun (WGS) entry which is preliminary data.</text>
</comment>
<keyword evidence="2" id="KW-1185">Reference proteome</keyword>
<gene>
    <name evidence="1" type="ORF">EVAR_76258_1</name>
</gene>
<sequence>MVSVLGNGFRGPKSCNRLIVDEARVSQFEGIFMACDTAYGCKRGPSDRNPMDVAHVLNEVYSGIYSSMNQVRSLQLESYSDANIPKDLPNTLYRTYTQEPLSYEPRRKKLHDSVSHAVVAITRHTASCVYYTDDVEDAISRFIILAVAASENKRKNENAKMVIRNKDKTIMNVLTENRKQYTNDADF</sequence>
<dbReference type="InterPro" id="IPR027417">
    <property type="entry name" value="P-loop_NTPase"/>
</dbReference>
<organism evidence="1 2">
    <name type="scientific">Eumeta variegata</name>
    <name type="common">Bagworm moth</name>
    <name type="synonym">Eumeta japonica</name>
    <dbReference type="NCBI Taxonomy" id="151549"/>
    <lineage>
        <taxon>Eukaryota</taxon>
        <taxon>Metazoa</taxon>
        <taxon>Ecdysozoa</taxon>
        <taxon>Arthropoda</taxon>
        <taxon>Hexapoda</taxon>
        <taxon>Insecta</taxon>
        <taxon>Pterygota</taxon>
        <taxon>Neoptera</taxon>
        <taxon>Endopterygota</taxon>
        <taxon>Lepidoptera</taxon>
        <taxon>Glossata</taxon>
        <taxon>Ditrysia</taxon>
        <taxon>Tineoidea</taxon>
        <taxon>Psychidae</taxon>
        <taxon>Oiketicinae</taxon>
        <taxon>Eumeta</taxon>
    </lineage>
</organism>
<accession>A0A4C1UNW1</accession>
<evidence type="ECO:0000313" key="1">
    <source>
        <dbReference type="EMBL" id="GBP28163.1"/>
    </source>
</evidence>
<evidence type="ECO:0000313" key="2">
    <source>
        <dbReference type="Proteomes" id="UP000299102"/>
    </source>
</evidence>
<protein>
    <submittedName>
        <fullName evidence="1">Uncharacterized protein</fullName>
    </submittedName>
</protein>
<name>A0A4C1UNW1_EUMVA</name>
<dbReference type="OrthoDB" id="9995375at2759"/>
<reference evidence="1 2" key="1">
    <citation type="journal article" date="2019" name="Commun. Biol.">
        <title>The bagworm genome reveals a unique fibroin gene that provides high tensile strength.</title>
        <authorList>
            <person name="Kono N."/>
            <person name="Nakamura H."/>
            <person name="Ohtoshi R."/>
            <person name="Tomita M."/>
            <person name="Numata K."/>
            <person name="Arakawa K."/>
        </authorList>
    </citation>
    <scope>NUCLEOTIDE SEQUENCE [LARGE SCALE GENOMIC DNA]</scope>
</reference>
<dbReference type="AlphaFoldDB" id="A0A4C1UNW1"/>
<proteinExistence type="predicted"/>